<dbReference type="PANTHER" id="PTHR45588:SF1">
    <property type="entry name" value="WW DOMAIN-CONTAINING PROTEIN"/>
    <property type="match status" value="1"/>
</dbReference>
<organism evidence="2">
    <name type="scientific">Sphingobacterium sp. (strain 21)</name>
    <dbReference type="NCBI Taxonomy" id="743722"/>
    <lineage>
        <taxon>Bacteria</taxon>
        <taxon>Pseudomonadati</taxon>
        <taxon>Bacteroidota</taxon>
        <taxon>Sphingobacteriia</taxon>
        <taxon>Sphingobacteriales</taxon>
        <taxon>Sphingobacteriaceae</taxon>
        <taxon>Sphingobacterium</taxon>
    </lineage>
</organism>
<dbReference type="InterPro" id="IPR019734">
    <property type="entry name" value="TPR_rpt"/>
</dbReference>
<dbReference type="SUPFAM" id="SSF48452">
    <property type="entry name" value="TPR-like"/>
    <property type="match status" value="2"/>
</dbReference>
<dbReference type="eggNOG" id="COG0457">
    <property type="taxonomic scope" value="Bacteria"/>
</dbReference>
<dbReference type="HOGENOM" id="CLU_011527_1_0_10"/>
<dbReference type="AlphaFoldDB" id="F4C4S5"/>
<dbReference type="PROSITE" id="PS50005">
    <property type="entry name" value="TPR"/>
    <property type="match status" value="1"/>
</dbReference>
<accession>F4C4S5</accession>
<dbReference type="PANTHER" id="PTHR45588">
    <property type="entry name" value="TPR DOMAIN-CONTAINING PROTEIN"/>
    <property type="match status" value="1"/>
</dbReference>
<sequence>MKKSYFLLMIAIVATLITTQSFRYDKKKKVTYDPRNQFSLKSVAMCGAMEWNENNTNLNIPALKGWGTYHWKISTSSDSAQYYFDQGISMYYAFHSIEAIASFEKAIRLDPSCAMAWYGKALAMGPTVNHEITYEAPLAALQAARKSKELLPTLSTSFEQDLIEAIQIRYGLDTSITVMQRRQYYADAMEQVYRRHKNNADALTLYADALLLLHPWDLYEHDLTPKTWTPAIRSLLEEAMALSPKHPGANHYYIHTLEGSGQPETALKSAYLLDTLMPQVAHMTHMPSHIYIRTGHYQRGIQVNDAAIAGFNQYQKSYPPVAGGKPMYVSHALHMKSACAQMAGNFSIAIEAAKEVQEQIAPLCIATTNTALGNFLQYMHATPALTYVRFGKWDEILNLSKTDTLQFSDALLHFAKGIAFSRTHRIDLAKKELSQLQEEMKTESFKRDEINYSTAFNICRVAELILQGIIHEESKDYMSAITSFREAVEAEDRLLYSEPRSWILPSRQFLGAVLIKSKNYRAATTALLQDLKINPNNGWSLTGLKTVYQKIDNNTALKKATNELTGAWRLNDTEINSPVL</sequence>
<protein>
    <submittedName>
        <fullName evidence="2">Tetratricopeptide TPR_2 repeat-containing protein</fullName>
    </submittedName>
</protein>
<dbReference type="EMBL" id="CP002584">
    <property type="protein sequence ID" value="ADZ81324.1"/>
    <property type="molecule type" value="Genomic_DNA"/>
</dbReference>
<evidence type="ECO:0000256" key="1">
    <source>
        <dbReference type="PROSITE-ProRule" id="PRU00339"/>
    </source>
</evidence>
<name>F4C4S5_SPHS2</name>
<dbReference type="OrthoDB" id="9778494at2"/>
<gene>
    <name evidence="2" type="ordered locus">Sph21_4817</name>
</gene>
<keyword evidence="1" id="KW-0802">TPR repeat</keyword>
<evidence type="ECO:0000313" key="2">
    <source>
        <dbReference type="EMBL" id="ADZ81324.1"/>
    </source>
</evidence>
<reference evidence="2" key="1">
    <citation type="submission" date="2011-03" db="EMBL/GenBank/DDBJ databases">
        <title>Complete sequence of Sphingobacterium sp. 21.</title>
        <authorList>
            <consortium name="US DOE Joint Genome Institute"/>
            <person name="Lucas S."/>
            <person name="Copeland A."/>
            <person name="Lapidus A."/>
            <person name="Cheng J.-F."/>
            <person name="Goodwin L."/>
            <person name="Pitluck S."/>
            <person name="Davenport K."/>
            <person name="Detter J.C."/>
            <person name="Han C."/>
            <person name="Tapia R."/>
            <person name="Land M."/>
            <person name="Hauser L."/>
            <person name="Kyrpides N."/>
            <person name="Ivanova N."/>
            <person name="Ovchinnikova G."/>
            <person name="Pagani I."/>
            <person name="Siebers A.K."/>
            <person name="Allgaier M."/>
            <person name="Thelen M.P."/>
            <person name="Hugenholtz P."/>
            <person name="Woyke T."/>
        </authorList>
    </citation>
    <scope>NUCLEOTIDE SEQUENCE</scope>
    <source>
        <strain evidence="2">21</strain>
    </source>
</reference>
<dbReference type="PATRIC" id="fig|743722.3.peg.5111"/>
<dbReference type="Gene3D" id="1.25.40.10">
    <property type="entry name" value="Tetratricopeptide repeat domain"/>
    <property type="match status" value="2"/>
</dbReference>
<dbReference type="SMART" id="SM00028">
    <property type="entry name" value="TPR"/>
    <property type="match status" value="3"/>
</dbReference>
<proteinExistence type="predicted"/>
<dbReference type="KEGG" id="shg:Sph21_4817"/>
<feature type="repeat" description="TPR" evidence="1">
    <location>
        <begin position="80"/>
        <end position="113"/>
    </location>
</feature>
<dbReference type="InterPro" id="IPR011990">
    <property type="entry name" value="TPR-like_helical_dom_sf"/>
</dbReference>